<dbReference type="PROSITE" id="PS00518">
    <property type="entry name" value="ZF_RING_1"/>
    <property type="match status" value="1"/>
</dbReference>
<dbReference type="InterPro" id="IPR051051">
    <property type="entry name" value="E3_ubiq-ligase_TRIM/RNF"/>
</dbReference>
<reference evidence="8" key="2">
    <citation type="journal article" date="2007" name="PLoS Biol.">
        <title>Survey sequencing and comparative analysis of the elephant shark (Callorhinchus milii) genome.</title>
        <authorList>
            <person name="Venkatesh B."/>
            <person name="Kirkness E.F."/>
            <person name="Loh Y.H."/>
            <person name="Halpern A.L."/>
            <person name="Lee A.P."/>
            <person name="Johnson J."/>
            <person name="Dandona N."/>
            <person name="Viswanathan L.D."/>
            <person name="Tay A."/>
            <person name="Venter J.C."/>
            <person name="Strausberg R.L."/>
            <person name="Brenner S."/>
        </authorList>
    </citation>
    <scope>NUCLEOTIDE SEQUENCE [LARGE SCALE GENOMIC DNA]</scope>
</reference>
<gene>
    <name evidence="7" type="primary">LOC103175947</name>
</gene>
<dbReference type="InterPro" id="IPR001841">
    <property type="entry name" value="Znf_RING"/>
</dbReference>
<evidence type="ECO:0000256" key="2">
    <source>
        <dbReference type="ARBA" id="ARBA00022771"/>
    </source>
</evidence>
<dbReference type="CDD" id="cd19769">
    <property type="entry name" value="Bbox2_TRIM16-like"/>
    <property type="match status" value="1"/>
</dbReference>
<dbReference type="Gene3D" id="3.30.40.10">
    <property type="entry name" value="Zinc/RING finger domain, C3HC4 (zinc finger)"/>
    <property type="match status" value="1"/>
</dbReference>
<dbReference type="Pfam" id="PF15227">
    <property type="entry name" value="zf-C3HC4_4"/>
    <property type="match status" value="1"/>
</dbReference>
<dbReference type="AlphaFoldDB" id="A0A4W3IPK4"/>
<evidence type="ECO:0000259" key="5">
    <source>
        <dbReference type="PROSITE" id="PS50089"/>
    </source>
</evidence>
<organism evidence="7 8">
    <name type="scientific">Callorhinchus milii</name>
    <name type="common">Ghost shark</name>
    <dbReference type="NCBI Taxonomy" id="7868"/>
    <lineage>
        <taxon>Eukaryota</taxon>
        <taxon>Metazoa</taxon>
        <taxon>Chordata</taxon>
        <taxon>Craniata</taxon>
        <taxon>Vertebrata</taxon>
        <taxon>Chondrichthyes</taxon>
        <taxon>Holocephali</taxon>
        <taxon>Chimaeriformes</taxon>
        <taxon>Callorhinchidae</taxon>
        <taxon>Callorhinchus</taxon>
    </lineage>
</organism>
<dbReference type="PANTHER" id="PTHR25465:SF14">
    <property type="entry name" value="E3 UBIQUITIN-PROTEIN LIGASE TRIM65"/>
    <property type="match status" value="1"/>
</dbReference>
<dbReference type="Gene3D" id="3.30.160.60">
    <property type="entry name" value="Classic Zinc Finger"/>
    <property type="match status" value="1"/>
</dbReference>
<dbReference type="SUPFAM" id="SSF57845">
    <property type="entry name" value="B-box zinc-binding domain"/>
    <property type="match status" value="1"/>
</dbReference>
<dbReference type="SMART" id="SM00184">
    <property type="entry name" value="RING"/>
    <property type="match status" value="1"/>
</dbReference>
<accession>A0A4W3IPK4</accession>
<protein>
    <submittedName>
        <fullName evidence="7">E3 ubiquitin/ISG15 ligase TRIM25-like</fullName>
    </submittedName>
</protein>
<evidence type="ECO:0000256" key="4">
    <source>
        <dbReference type="PROSITE-ProRule" id="PRU00024"/>
    </source>
</evidence>
<dbReference type="Ensembl" id="ENSCMIT00000031652.1">
    <property type="protein sequence ID" value="ENSCMIP00000031177.1"/>
    <property type="gene ID" value="ENSCMIG00000013404.1"/>
</dbReference>
<proteinExistence type="predicted"/>
<sequence length="227" mass="25886">MAAVSQQAIFEEGLLCAICLELFTDPVTIPCGHNFCLECIKRYWDKEASAGVSSCCPKCRAIFPERPQLSKNTVLCDLVRNGRPSERHALPESDCHPVSVACDFCVDQEFKAVKSCSVCAASFCQIHVKPHQTLAELLHHPLTDLAKGNGSRQCERHDRLLELFCRTDQTFICCMCAIREHRYHVLVTVQEERAEQDRWLLVLCLFRRCKKNRTVLGRTFLCFCFTL</sequence>
<dbReference type="SMART" id="SM00336">
    <property type="entry name" value="BBOX"/>
    <property type="match status" value="1"/>
</dbReference>
<keyword evidence="3" id="KW-0862">Zinc</keyword>
<reference evidence="8" key="1">
    <citation type="journal article" date="2006" name="Science">
        <title>Ancient noncoding elements conserved in the human genome.</title>
        <authorList>
            <person name="Venkatesh B."/>
            <person name="Kirkness E.F."/>
            <person name="Loh Y.H."/>
            <person name="Halpern A.L."/>
            <person name="Lee A.P."/>
            <person name="Johnson J."/>
            <person name="Dandona N."/>
            <person name="Viswanathan L.D."/>
            <person name="Tay A."/>
            <person name="Venter J.C."/>
            <person name="Strausberg R.L."/>
            <person name="Brenner S."/>
        </authorList>
    </citation>
    <scope>NUCLEOTIDE SEQUENCE [LARGE SCALE GENOMIC DNA]</scope>
</reference>
<dbReference type="OMA" id="RIAICHT"/>
<dbReference type="InterPro" id="IPR000315">
    <property type="entry name" value="Znf_B-box"/>
</dbReference>
<name>A0A4W3IPK4_CALMI</name>
<evidence type="ECO:0000313" key="8">
    <source>
        <dbReference type="Proteomes" id="UP000314986"/>
    </source>
</evidence>
<dbReference type="InterPro" id="IPR013083">
    <property type="entry name" value="Znf_RING/FYVE/PHD"/>
</dbReference>
<evidence type="ECO:0000313" key="7">
    <source>
        <dbReference type="Ensembl" id="ENSCMIP00000031177.1"/>
    </source>
</evidence>
<dbReference type="Pfam" id="PF00643">
    <property type="entry name" value="zf-B_box"/>
    <property type="match status" value="1"/>
</dbReference>
<feature type="domain" description="B box-type" evidence="6">
    <location>
        <begin position="149"/>
        <end position="189"/>
    </location>
</feature>
<dbReference type="SUPFAM" id="SSF57850">
    <property type="entry name" value="RING/U-box"/>
    <property type="match status" value="1"/>
</dbReference>
<reference evidence="7" key="4">
    <citation type="submission" date="2025-08" db="UniProtKB">
        <authorList>
            <consortium name="Ensembl"/>
        </authorList>
    </citation>
    <scope>IDENTIFICATION</scope>
</reference>
<keyword evidence="1" id="KW-0479">Metal-binding</keyword>
<dbReference type="PROSITE" id="PS50119">
    <property type="entry name" value="ZF_BBOX"/>
    <property type="match status" value="1"/>
</dbReference>
<reference evidence="7" key="5">
    <citation type="submission" date="2025-09" db="UniProtKB">
        <authorList>
            <consortium name="Ensembl"/>
        </authorList>
    </citation>
    <scope>IDENTIFICATION</scope>
</reference>
<evidence type="ECO:0000256" key="3">
    <source>
        <dbReference type="ARBA" id="ARBA00022833"/>
    </source>
</evidence>
<dbReference type="PROSITE" id="PS50089">
    <property type="entry name" value="ZF_RING_2"/>
    <property type="match status" value="1"/>
</dbReference>
<evidence type="ECO:0000259" key="6">
    <source>
        <dbReference type="PROSITE" id="PS50119"/>
    </source>
</evidence>
<dbReference type="PANTHER" id="PTHR25465">
    <property type="entry name" value="B-BOX DOMAIN CONTAINING"/>
    <property type="match status" value="1"/>
</dbReference>
<feature type="domain" description="RING-type" evidence="5">
    <location>
        <begin position="16"/>
        <end position="60"/>
    </location>
</feature>
<dbReference type="CDD" id="cd19802">
    <property type="entry name" value="Bbox1_TRIM8-like"/>
    <property type="match status" value="1"/>
</dbReference>
<dbReference type="InterPro" id="IPR017907">
    <property type="entry name" value="Znf_RING_CS"/>
</dbReference>
<dbReference type="InParanoid" id="A0A4W3IPK4"/>
<keyword evidence="8" id="KW-1185">Reference proteome</keyword>
<dbReference type="Gene3D" id="4.10.830.40">
    <property type="match status" value="1"/>
</dbReference>
<dbReference type="GO" id="GO:0008270">
    <property type="term" value="F:zinc ion binding"/>
    <property type="evidence" value="ECO:0007669"/>
    <property type="project" value="UniProtKB-KW"/>
</dbReference>
<keyword evidence="2 4" id="KW-0863">Zinc-finger</keyword>
<dbReference type="GeneTree" id="ENSGT01150000286950"/>
<dbReference type="Proteomes" id="UP000314986">
    <property type="component" value="Unassembled WGS sequence"/>
</dbReference>
<evidence type="ECO:0000256" key="1">
    <source>
        <dbReference type="ARBA" id="ARBA00022723"/>
    </source>
</evidence>
<reference evidence="8" key="3">
    <citation type="journal article" date="2014" name="Nature">
        <title>Elephant shark genome provides unique insights into gnathostome evolution.</title>
        <authorList>
            <consortium name="International Elephant Shark Genome Sequencing Consortium"/>
            <person name="Venkatesh B."/>
            <person name="Lee A.P."/>
            <person name="Ravi V."/>
            <person name="Maurya A.K."/>
            <person name="Lian M.M."/>
            <person name="Swann J.B."/>
            <person name="Ohta Y."/>
            <person name="Flajnik M.F."/>
            <person name="Sutoh Y."/>
            <person name="Kasahara M."/>
            <person name="Hoon S."/>
            <person name="Gangu V."/>
            <person name="Roy S.W."/>
            <person name="Irimia M."/>
            <person name="Korzh V."/>
            <person name="Kondrychyn I."/>
            <person name="Lim Z.W."/>
            <person name="Tay B.H."/>
            <person name="Tohari S."/>
            <person name="Kong K.W."/>
            <person name="Ho S."/>
            <person name="Lorente-Galdos B."/>
            <person name="Quilez J."/>
            <person name="Marques-Bonet T."/>
            <person name="Raney B.J."/>
            <person name="Ingham P.W."/>
            <person name="Tay A."/>
            <person name="Hillier L.W."/>
            <person name="Minx P."/>
            <person name="Boehm T."/>
            <person name="Wilson R.K."/>
            <person name="Brenner S."/>
            <person name="Warren W.C."/>
        </authorList>
    </citation>
    <scope>NUCLEOTIDE SEQUENCE [LARGE SCALE GENOMIC DNA]</scope>
</reference>